<evidence type="ECO:0000313" key="1">
    <source>
        <dbReference type="EMBL" id="MBF6358240.1"/>
    </source>
</evidence>
<name>A0ABS0DIF2_9NOCA</name>
<proteinExistence type="predicted"/>
<dbReference type="RefSeq" id="WP_195005081.1">
    <property type="nucleotide sequence ID" value="NZ_JADLQN010000011.1"/>
</dbReference>
<keyword evidence="2" id="KW-1185">Reference proteome</keyword>
<gene>
    <name evidence="1" type="ORF">IU449_27465</name>
</gene>
<evidence type="ECO:0000313" key="2">
    <source>
        <dbReference type="Proteomes" id="UP000707731"/>
    </source>
</evidence>
<reference evidence="1 2" key="1">
    <citation type="submission" date="2020-10" db="EMBL/GenBank/DDBJ databases">
        <title>Identification of Nocardia species via Next-generation sequencing and recognition of intraspecies genetic diversity.</title>
        <authorList>
            <person name="Li P."/>
            <person name="Li P."/>
            <person name="Lu B."/>
        </authorList>
    </citation>
    <scope>NUCLEOTIDE SEQUENCE [LARGE SCALE GENOMIC DNA]</scope>
    <source>
        <strain evidence="1 2">BJ06-0143</strain>
    </source>
</reference>
<sequence length="142" mass="15611">MPSINVTNNPNPAIALVNKVIHAAVQLNPTVSGSLPPVQFAQQLRAHFPTIEHSVEKPNGFFELDLGNLRMMWVACYDQFGSCVIFFVTHCEPVYGAEVMVNFIDELRGACARADFEFGALNGPMYEAEPDVCRILAQGNVV</sequence>
<comment type="caution">
    <text evidence="1">The sequence shown here is derived from an EMBL/GenBank/DDBJ whole genome shotgun (WGS) entry which is preliminary data.</text>
</comment>
<organism evidence="1 2">
    <name type="scientific">Nocardia higoensis</name>
    <dbReference type="NCBI Taxonomy" id="228599"/>
    <lineage>
        <taxon>Bacteria</taxon>
        <taxon>Bacillati</taxon>
        <taxon>Actinomycetota</taxon>
        <taxon>Actinomycetes</taxon>
        <taxon>Mycobacteriales</taxon>
        <taxon>Nocardiaceae</taxon>
        <taxon>Nocardia</taxon>
    </lineage>
</organism>
<dbReference type="EMBL" id="JADLQN010000011">
    <property type="protein sequence ID" value="MBF6358240.1"/>
    <property type="molecule type" value="Genomic_DNA"/>
</dbReference>
<accession>A0ABS0DIF2</accession>
<protein>
    <submittedName>
        <fullName evidence="1">Uncharacterized protein</fullName>
    </submittedName>
</protein>
<dbReference type="Proteomes" id="UP000707731">
    <property type="component" value="Unassembled WGS sequence"/>
</dbReference>